<keyword evidence="2" id="KW-0132">Cell division</keyword>
<dbReference type="GO" id="GO:0051301">
    <property type="term" value="P:cell division"/>
    <property type="evidence" value="ECO:0007669"/>
    <property type="project" value="UniProtKB-KW"/>
</dbReference>
<dbReference type="GO" id="GO:0032154">
    <property type="term" value="C:cleavage furrow"/>
    <property type="evidence" value="ECO:0007669"/>
    <property type="project" value="UniProtKB-SubCell"/>
</dbReference>
<dbReference type="Pfam" id="PF00735">
    <property type="entry name" value="Septin"/>
    <property type="match status" value="1"/>
</dbReference>
<dbReference type="Gene3D" id="1.10.238.10">
    <property type="entry name" value="EF-hand"/>
    <property type="match status" value="1"/>
</dbReference>
<evidence type="ECO:0000313" key="10">
    <source>
        <dbReference type="Proteomes" id="UP000594262"/>
    </source>
</evidence>
<dbReference type="EnsemblMetazoa" id="CLYHEMT007993.1">
    <property type="protein sequence ID" value="CLYHEMP007993.1"/>
    <property type="gene ID" value="CLYHEMG007993"/>
</dbReference>
<dbReference type="GO" id="GO:0005525">
    <property type="term" value="F:GTP binding"/>
    <property type="evidence" value="ECO:0007669"/>
    <property type="project" value="UniProtKB-KW"/>
</dbReference>
<comment type="similarity">
    <text evidence="7">Belongs to the TRAFAC class TrmE-Era-EngA-EngB-Septin-like GTPase superfamily. Septin GTPase family.</text>
</comment>
<dbReference type="InterPro" id="IPR011992">
    <property type="entry name" value="EF-hand-dom_pair"/>
</dbReference>
<dbReference type="Proteomes" id="UP000594262">
    <property type="component" value="Unplaced"/>
</dbReference>
<evidence type="ECO:0000313" key="9">
    <source>
        <dbReference type="EnsemblMetazoa" id="CLYHEMP007993.1"/>
    </source>
</evidence>
<keyword evidence="6" id="KW-0131">Cell cycle</keyword>
<dbReference type="RefSeq" id="XP_066917338.1">
    <property type="nucleotide sequence ID" value="XM_067061237.1"/>
</dbReference>
<dbReference type="Gene3D" id="3.40.50.300">
    <property type="entry name" value="P-loop containing nucleotide triphosphate hydrolases"/>
    <property type="match status" value="1"/>
</dbReference>
<evidence type="ECO:0000256" key="2">
    <source>
        <dbReference type="ARBA" id="ARBA00022618"/>
    </source>
</evidence>
<dbReference type="GO" id="GO:0005856">
    <property type="term" value="C:cytoskeleton"/>
    <property type="evidence" value="ECO:0007669"/>
    <property type="project" value="UniProtKB-ARBA"/>
</dbReference>
<dbReference type="InterPro" id="IPR030379">
    <property type="entry name" value="G_SEPTIN_dom"/>
</dbReference>
<name>A0A7M5UYD1_9CNID</name>
<dbReference type="AlphaFoldDB" id="A0A7M5UYD1"/>
<dbReference type="FunFam" id="3.40.50.300:FF:000162">
    <property type="entry name" value="septin-7 isoform X1"/>
    <property type="match status" value="1"/>
</dbReference>
<dbReference type="PANTHER" id="PTHR18884">
    <property type="entry name" value="SEPTIN"/>
    <property type="match status" value="1"/>
</dbReference>
<proteinExistence type="inferred from homology"/>
<dbReference type="OrthoDB" id="416553at2759"/>
<evidence type="ECO:0000259" key="8">
    <source>
        <dbReference type="PROSITE" id="PS51719"/>
    </source>
</evidence>
<evidence type="ECO:0000256" key="4">
    <source>
        <dbReference type="ARBA" id="ARBA00023054"/>
    </source>
</evidence>
<evidence type="ECO:0000256" key="5">
    <source>
        <dbReference type="ARBA" id="ARBA00023134"/>
    </source>
</evidence>
<keyword evidence="4" id="KW-0175">Coiled coil</keyword>
<comment type="subcellular location">
    <subcellularLocation>
        <location evidence="1">Cleavage furrow</location>
    </subcellularLocation>
</comment>
<dbReference type="SUPFAM" id="SSF52540">
    <property type="entry name" value="P-loop containing nucleoside triphosphate hydrolases"/>
    <property type="match status" value="1"/>
</dbReference>
<reference evidence="9" key="1">
    <citation type="submission" date="2021-01" db="UniProtKB">
        <authorList>
            <consortium name="EnsemblMetazoa"/>
        </authorList>
    </citation>
    <scope>IDENTIFICATION</scope>
</reference>
<keyword evidence="10" id="KW-1185">Reference proteome</keyword>
<sequence>MAAPNLSKNILTNAQAEALLKVYKFADVEETGKVDVATIITLAVQLMGPNFSEAEKESVCKKAEARAEKGMLSYTNFLNIMLETMSMTTQWGGKLKTQVDGYVGFDSIQEQIRLNSLKRGFEFNVMVVGCSGLGKSTLINTLFKTRASRTSCTPENSEIPKTVEIKSVTHVLEEKGVNLKLTVTDTPGFGDQINNKNCWDPVLGYINRQYDIYLNEEISINRRMKIPDNRVHCCLYFIAPTGHRLKPLDILVMKHLDKCVNVIPVIAKADTLTLEEREAFKKRIREDVQLNNLNIYPIMHSNLTEEEIKFNNKVKEQIPFAVVGSDRYVSVGSKNVLGRKTKWGIIEVENRAHCEFPLLRDLLIKTHMEDMIEVTKAIHYENYRRLKLAEKMNQGSPSPAHSTGEVATNA</sequence>
<dbReference type="InterPro" id="IPR016491">
    <property type="entry name" value="Septin"/>
</dbReference>
<protein>
    <recommendedName>
        <fullName evidence="8">Septin-type G domain-containing protein</fullName>
    </recommendedName>
</protein>
<organism evidence="9 10">
    <name type="scientific">Clytia hemisphaerica</name>
    <dbReference type="NCBI Taxonomy" id="252671"/>
    <lineage>
        <taxon>Eukaryota</taxon>
        <taxon>Metazoa</taxon>
        <taxon>Cnidaria</taxon>
        <taxon>Hydrozoa</taxon>
        <taxon>Hydroidolina</taxon>
        <taxon>Leptothecata</taxon>
        <taxon>Obeliida</taxon>
        <taxon>Clytiidae</taxon>
        <taxon>Clytia</taxon>
    </lineage>
</organism>
<dbReference type="CDD" id="cd01850">
    <property type="entry name" value="CDC_Septin"/>
    <property type="match status" value="1"/>
</dbReference>
<keyword evidence="3 7" id="KW-0547">Nucleotide-binding</keyword>
<accession>A0A7M5UYD1</accession>
<dbReference type="InterPro" id="IPR027417">
    <property type="entry name" value="P-loop_NTPase"/>
</dbReference>
<keyword evidence="5 7" id="KW-0342">GTP-binding</keyword>
<evidence type="ECO:0000256" key="3">
    <source>
        <dbReference type="ARBA" id="ARBA00022741"/>
    </source>
</evidence>
<feature type="domain" description="Septin-type G" evidence="8">
    <location>
        <begin position="119"/>
        <end position="390"/>
    </location>
</feature>
<dbReference type="SUPFAM" id="SSF47473">
    <property type="entry name" value="EF-hand"/>
    <property type="match status" value="1"/>
</dbReference>
<evidence type="ECO:0000256" key="1">
    <source>
        <dbReference type="ARBA" id="ARBA00004626"/>
    </source>
</evidence>
<dbReference type="PROSITE" id="PS51719">
    <property type="entry name" value="G_SEPTIN"/>
    <property type="match status" value="1"/>
</dbReference>
<dbReference type="GeneID" id="136804634"/>
<evidence type="ECO:0000256" key="7">
    <source>
        <dbReference type="RuleBase" id="RU004560"/>
    </source>
</evidence>
<evidence type="ECO:0000256" key="6">
    <source>
        <dbReference type="ARBA" id="ARBA00023306"/>
    </source>
</evidence>